<evidence type="ECO:0000313" key="1">
    <source>
        <dbReference type="WBParaSite" id="SSLN_0001826001-mRNA-1"/>
    </source>
</evidence>
<proteinExistence type="predicted"/>
<name>A0A183TM96_SCHSO</name>
<protein>
    <submittedName>
        <fullName evidence="1">Uncharacterized protein</fullName>
    </submittedName>
</protein>
<dbReference type="AlphaFoldDB" id="A0A183TM96"/>
<accession>A0A183TM96</accession>
<dbReference type="WBParaSite" id="SSLN_0001826001-mRNA-1">
    <property type="protein sequence ID" value="SSLN_0001826001-mRNA-1"/>
    <property type="gene ID" value="SSLN_0001826001"/>
</dbReference>
<sequence length="107" mass="11185">LVLPSGHTPATTCLFGKIIATIISAYAPPTTSSDAAKNKFNEDLHAQLTTVLQVDKTPSPADQHIFSPSDAEECHVDAPSVTALVAAGLCSRPETRSTGRASNKDDP</sequence>
<organism evidence="1">
    <name type="scientific">Schistocephalus solidus</name>
    <name type="common">Tapeworm</name>
    <dbReference type="NCBI Taxonomy" id="70667"/>
    <lineage>
        <taxon>Eukaryota</taxon>
        <taxon>Metazoa</taxon>
        <taxon>Spiralia</taxon>
        <taxon>Lophotrochozoa</taxon>
        <taxon>Platyhelminthes</taxon>
        <taxon>Cestoda</taxon>
        <taxon>Eucestoda</taxon>
        <taxon>Diphyllobothriidea</taxon>
        <taxon>Diphyllobothriidae</taxon>
        <taxon>Schistocephalus</taxon>
    </lineage>
</organism>
<reference evidence="1" key="1">
    <citation type="submission" date="2016-06" db="UniProtKB">
        <authorList>
            <consortium name="WormBaseParasite"/>
        </authorList>
    </citation>
    <scope>IDENTIFICATION</scope>
</reference>